<feature type="region of interest" description="Disordered" evidence="1">
    <location>
        <begin position="71"/>
        <end position="166"/>
    </location>
</feature>
<feature type="compositionally biased region" description="Polar residues" evidence="1">
    <location>
        <begin position="149"/>
        <end position="166"/>
    </location>
</feature>
<dbReference type="PANTHER" id="PTHR12771">
    <property type="entry name" value="ENGULFMENT AND CELL MOTILITY"/>
    <property type="match status" value="1"/>
</dbReference>
<feature type="region of interest" description="Disordered" evidence="1">
    <location>
        <begin position="1"/>
        <end position="52"/>
    </location>
</feature>
<dbReference type="AlphaFoldDB" id="A0A7M7NZP3"/>
<dbReference type="InterPro" id="IPR006816">
    <property type="entry name" value="ELMO_dom"/>
</dbReference>
<protein>
    <recommendedName>
        <fullName evidence="2">ELMO domain-containing protein</fullName>
    </recommendedName>
</protein>
<evidence type="ECO:0000259" key="2">
    <source>
        <dbReference type="PROSITE" id="PS51335"/>
    </source>
</evidence>
<reference evidence="3" key="2">
    <citation type="submission" date="2021-01" db="UniProtKB">
        <authorList>
            <consortium name="EnsemblMetazoa"/>
        </authorList>
    </citation>
    <scope>IDENTIFICATION</scope>
</reference>
<feature type="region of interest" description="Disordered" evidence="1">
    <location>
        <begin position="453"/>
        <end position="488"/>
    </location>
</feature>
<feature type="compositionally biased region" description="Basic and acidic residues" evidence="1">
    <location>
        <begin position="469"/>
        <end position="488"/>
    </location>
</feature>
<name>A0A7M7NZP3_STRPU</name>
<dbReference type="PROSITE" id="PS51335">
    <property type="entry name" value="ELMO"/>
    <property type="match status" value="1"/>
</dbReference>
<evidence type="ECO:0000256" key="1">
    <source>
        <dbReference type="SAM" id="MobiDB-lite"/>
    </source>
</evidence>
<proteinExistence type="predicted"/>
<feature type="compositionally biased region" description="Acidic residues" evidence="1">
    <location>
        <begin position="24"/>
        <end position="45"/>
    </location>
</feature>
<dbReference type="GeneID" id="587420"/>
<dbReference type="Pfam" id="PF04727">
    <property type="entry name" value="ELMO_CED12"/>
    <property type="match status" value="1"/>
</dbReference>
<dbReference type="Proteomes" id="UP000007110">
    <property type="component" value="Unassembled WGS sequence"/>
</dbReference>
<evidence type="ECO:0000313" key="3">
    <source>
        <dbReference type="EnsemblMetazoa" id="XP_030841680"/>
    </source>
</evidence>
<reference evidence="4" key="1">
    <citation type="submission" date="2015-02" db="EMBL/GenBank/DDBJ databases">
        <title>Genome sequencing for Strongylocentrotus purpuratus.</title>
        <authorList>
            <person name="Murali S."/>
            <person name="Liu Y."/>
            <person name="Vee V."/>
            <person name="English A."/>
            <person name="Wang M."/>
            <person name="Skinner E."/>
            <person name="Han Y."/>
            <person name="Muzny D.M."/>
            <person name="Worley K.C."/>
            <person name="Gibbs R.A."/>
        </authorList>
    </citation>
    <scope>NUCLEOTIDE SEQUENCE</scope>
</reference>
<evidence type="ECO:0000313" key="4">
    <source>
        <dbReference type="Proteomes" id="UP000007110"/>
    </source>
</evidence>
<dbReference type="PANTHER" id="PTHR12771:SF2">
    <property type="entry name" value="ELMO DOMAIN-CONTAINING PROTEIN 3"/>
    <property type="match status" value="1"/>
</dbReference>
<organism evidence="3 4">
    <name type="scientific">Strongylocentrotus purpuratus</name>
    <name type="common">Purple sea urchin</name>
    <dbReference type="NCBI Taxonomy" id="7668"/>
    <lineage>
        <taxon>Eukaryota</taxon>
        <taxon>Metazoa</taxon>
        <taxon>Echinodermata</taxon>
        <taxon>Eleutherozoa</taxon>
        <taxon>Echinozoa</taxon>
        <taxon>Echinoidea</taxon>
        <taxon>Euechinoidea</taxon>
        <taxon>Echinacea</taxon>
        <taxon>Camarodonta</taxon>
        <taxon>Echinidea</taxon>
        <taxon>Strongylocentrotidae</taxon>
        <taxon>Strongylocentrotus</taxon>
    </lineage>
</organism>
<feature type="compositionally biased region" description="Polar residues" evidence="1">
    <location>
        <begin position="1"/>
        <end position="15"/>
    </location>
</feature>
<feature type="compositionally biased region" description="Basic and acidic residues" evidence="1">
    <location>
        <begin position="104"/>
        <end position="118"/>
    </location>
</feature>
<keyword evidence="4" id="KW-1185">Reference proteome</keyword>
<sequence length="488" mass="54077">MATSTFSMDNSSNLTPPAIHITEPPEDKEEDDDDDFNDIIAEDDTPAAKGDNSACEAVNYKVSMDEFQNVDVFKSPSAPTTAPEPTPPSTRGSGDEADGPVEQETAKVEEPIPEEPTKTDQSQPSDESSLTHNQAVEKDDKTGDPVLVNGSSKANGDSGNNGVTAPSTEDILKAEVSRTGVVEPSEQLLRAQAEWDAVETIQPGKHSAVRKQALVSFNEALGFFQTCNMEKYMSKIKPCVQRTGFAALKHLVLGPPKMNKGLLDERNLVFAIAQYPFDDDELIHKRVLQTVYKQLTGSAIDCPRFGSHWEQIGFQGTDPSTDLRACGFLGLLTLLDFLMDSQKFPLAKEIYKLSQHETQNFPFCVMAINMTRIALQALREEHLSRECNRRKQVFGVINDFYASIFLQLYQTWKQQRKTIHDSGFVLKELEANCKKNPRTMMRNLEIYLAERSSRGGDMSPRSGAASSPGKEKTIMDFAGVHELEDQQG</sequence>
<feature type="compositionally biased region" description="Polar residues" evidence="1">
    <location>
        <begin position="119"/>
        <end position="134"/>
    </location>
</feature>
<feature type="domain" description="ELMO" evidence="2">
    <location>
        <begin position="283"/>
        <end position="437"/>
    </location>
</feature>
<dbReference type="InterPro" id="IPR050868">
    <property type="entry name" value="ELMO_domain-containing"/>
</dbReference>
<dbReference type="EnsemblMetazoa" id="XM_030985820">
    <property type="protein sequence ID" value="XP_030841680"/>
    <property type="gene ID" value="LOC587420"/>
</dbReference>
<dbReference type="RefSeq" id="XP_030841680.1">
    <property type="nucleotide sequence ID" value="XM_030985820.1"/>
</dbReference>
<accession>A0A7M7NZP3</accession>